<evidence type="ECO:0000313" key="6">
    <source>
        <dbReference type="Proteomes" id="UP000243494"/>
    </source>
</evidence>
<dbReference type="HAMAP" id="MF_00839">
    <property type="entry name" value="HPF"/>
    <property type="match status" value="1"/>
</dbReference>
<dbReference type="Gene3D" id="3.30.160.100">
    <property type="entry name" value="Ribosome hibernation promotion factor-like"/>
    <property type="match status" value="1"/>
</dbReference>
<dbReference type="CDD" id="cd00552">
    <property type="entry name" value="RaiA"/>
    <property type="match status" value="1"/>
</dbReference>
<dbReference type="SUPFAM" id="SSF69754">
    <property type="entry name" value="Ribosome binding protein Y (YfiA homologue)"/>
    <property type="match status" value="1"/>
</dbReference>
<dbReference type="Pfam" id="PF02482">
    <property type="entry name" value="Ribosomal_S30AE"/>
    <property type="match status" value="1"/>
</dbReference>
<comment type="function">
    <text evidence="2">Required for dimerization of active 70S ribosomes into 100S ribosomes in stationary phase; 100S ribosomes are translationally inactive and sometimes present during exponential growth.</text>
</comment>
<organism evidence="5 6">
    <name type="scientific">Romboutsia maritimum</name>
    <dbReference type="NCBI Taxonomy" id="2020948"/>
    <lineage>
        <taxon>Bacteria</taxon>
        <taxon>Bacillati</taxon>
        <taxon>Bacillota</taxon>
        <taxon>Clostridia</taxon>
        <taxon>Peptostreptococcales</taxon>
        <taxon>Peptostreptococcaceae</taxon>
        <taxon>Romboutsia</taxon>
    </lineage>
</organism>
<dbReference type="InterPro" id="IPR036567">
    <property type="entry name" value="RHF-like"/>
</dbReference>
<accession>A0A371IU13</accession>
<dbReference type="RefSeq" id="WP_095406344.1">
    <property type="nucleotide sequence ID" value="NZ_NOJZ02000006.1"/>
</dbReference>
<dbReference type="NCBIfam" id="TIGR00741">
    <property type="entry name" value="yfiA"/>
    <property type="match status" value="1"/>
</dbReference>
<evidence type="ECO:0000256" key="2">
    <source>
        <dbReference type="HAMAP-Rule" id="MF_00839"/>
    </source>
</evidence>
<comment type="similarity">
    <text evidence="2">Belongs to the HPF/YfiA ribosome-associated protein family. Long HPF subfamily.</text>
</comment>
<dbReference type="InterPro" id="IPR003489">
    <property type="entry name" value="RHF/RaiA"/>
</dbReference>
<comment type="subunit">
    <text evidence="2">Interacts with 100S ribosomes.</text>
</comment>
<proteinExistence type="inferred from homology"/>
<dbReference type="Gene3D" id="3.30.505.50">
    <property type="entry name" value="Sigma 54 modulation/S30EA ribosomal protein, C-terminal domain"/>
    <property type="match status" value="1"/>
</dbReference>
<protein>
    <recommendedName>
        <fullName evidence="2">Ribosome hibernation promoting factor</fullName>
        <shortName evidence="2">HPF</shortName>
    </recommendedName>
</protein>
<evidence type="ECO:0000259" key="4">
    <source>
        <dbReference type="Pfam" id="PF16321"/>
    </source>
</evidence>
<gene>
    <name evidence="5" type="primary">raiA</name>
    <name evidence="2" type="synonym">hpf</name>
    <name evidence="5" type="ORF">CHF27_005135</name>
</gene>
<keyword evidence="3" id="KW-0175">Coiled coil</keyword>
<name>A0A371IU13_9FIRM</name>
<feature type="domain" description="Sigma 54 modulation/S30EA ribosomal protein C-terminal" evidence="4">
    <location>
        <begin position="127"/>
        <end position="178"/>
    </location>
</feature>
<dbReference type="InterPro" id="IPR032528">
    <property type="entry name" value="Ribosom_S30AE_C"/>
</dbReference>
<dbReference type="PANTHER" id="PTHR33231">
    <property type="entry name" value="30S RIBOSOMAL PROTEIN"/>
    <property type="match status" value="1"/>
</dbReference>
<dbReference type="Proteomes" id="UP000243494">
    <property type="component" value="Unassembled WGS sequence"/>
</dbReference>
<keyword evidence="6" id="KW-1185">Reference proteome</keyword>
<dbReference type="Pfam" id="PF16321">
    <property type="entry name" value="Ribosom_S30AE_C"/>
    <property type="match status" value="1"/>
</dbReference>
<keyword evidence="2" id="KW-0963">Cytoplasm</keyword>
<dbReference type="EMBL" id="NOJZ02000006">
    <property type="protein sequence ID" value="RDY23968.1"/>
    <property type="molecule type" value="Genomic_DNA"/>
</dbReference>
<reference evidence="5 6" key="1">
    <citation type="journal article" date="2017" name="Genome Announc.">
        <title>Draft Genome Sequence of Romboutsia maritimum sp. nov. Strain CCRI-22766(T), Isolated from Coastal Estuarine Mud.</title>
        <authorList>
            <person name="Maheux A.F."/>
            <person name="Boudreau D.K."/>
            <person name="Berube E."/>
            <person name="Boissinot M."/>
            <person name="Raymond F."/>
            <person name="Brodeur S."/>
            <person name="Corbeil J."/>
            <person name="Brightwell G."/>
            <person name="Broda D."/>
            <person name="Omar R.F."/>
            <person name="Bergeron M.G."/>
        </authorList>
    </citation>
    <scope>NUCLEOTIDE SEQUENCE [LARGE SCALE GENOMIC DNA]</scope>
    <source>
        <strain evidence="5 6">CCRI-22766</strain>
    </source>
</reference>
<dbReference type="InterPro" id="IPR050574">
    <property type="entry name" value="HPF/YfiA_ribosome-assoc"/>
</dbReference>
<keyword evidence="1 2" id="KW-0810">Translation regulation</keyword>
<feature type="coiled-coil region" evidence="3">
    <location>
        <begin position="79"/>
        <end position="120"/>
    </location>
</feature>
<dbReference type="GO" id="GO:0022627">
    <property type="term" value="C:cytosolic small ribosomal subunit"/>
    <property type="evidence" value="ECO:0007669"/>
    <property type="project" value="TreeGrafter"/>
</dbReference>
<dbReference type="GO" id="GO:0043024">
    <property type="term" value="F:ribosomal small subunit binding"/>
    <property type="evidence" value="ECO:0007669"/>
    <property type="project" value="TreeGrafter"/>
</dbReference>
<evidence type="ECO:0000256" key="3">
    <source>
        <dbReference type="SAM" id="Coils"/>
    </source>
</evidence>
<comment type="caution">
    <text evidence="5">The sequence shown here is derived from an EMBL/GenBank/DDBJ whole genome shotgun (WGS) entry which is preliminary data.</text>
</comment>
<evidence type="ECO:0000313" key="5">
    <source>
        <dbReference type="EMBL" id="RDY23968.1"/>
    </source>
</evidence>
<evidence type="ECO:0000256" key="1">
    <source>
        <dbReference type="ARBA" id="ARBA00022845"/>
    </source>
</evidence>
<dbReference type="GO" id="GO:0045900">
    <property type="term" value="P:negative regulation of translational elongation"/>
    <property type="evidence" value="ECO:0007669"/>
    <property type="project" value="TreeGrafter"/>
</dbReference>
<dbReference type="OrthoDB" id="9794975at2"/>
<dbReference type="InterPro" id="IPR034694">
    <property type="entry name" value="HPF_long/plastid"/>
</dbReference>
<dbReference type="PANTHER" id="PTHR33231:SF1">
    <property type="entry name" value="30S RIBOSOMAL PROTEIN"/>
    <property type="match status" value="1"/>
</dbReference>
<sequence length="182" mass="21733">MELIISGRQMKLTEGIKSYINDKINRLEKYLEPESEIKVTVRAKKERQKIEVTIIPIKGPIVRAEEVQPDLYSAIDIVYDKLTRQIVKYKNRLKDKSQSKKSIRLDNIEMEEEINEQEDSFEKEIFIDRRKKFNVKPMSVEEAILQMELLGHNFYMFRNQDTYEINIAYKRKTRGYGVIEHE</sequence>
<comment type="subcellular location">
    <subcellularLocation>
        <location evidence="2">Cytoplasm</location>
    </subcellularLocation>
</comment>
<dbReference type="InterPro" id="IPR038416">
    <property type="entry name" value="Ribosom_S30AE_C_sf"/>
</dbReference>
<dbReference type="AlphaFoldDB" id="A0A371IU13"/>